<dbReference type="InterPro" id="IPR036213">
    <property type="entry name" value="Calpain_III_sf"/>
</dbReference>
<dbReference type="InterPro" id="IPR035892">
    <property type="entry name" value="C2_domain_sf"/>
</dbReference>
<evidence type="ECO:0000256" key="2">
    <source>
        <dbReference type="ARBA" id="ARBA00022670"/>
    </source>
</evidence>
<dbReference type="InterPro" id="IPR022682">
    <property type="entry name" value="Calpain_domain_III"/>
</dbReference>
<dbReference type="GO" id="GO:0006508">
    <property type="term" value="P:proteolysis"/>
    <property type="evidence" value="ECO:0007669"/>
    <property type="project" value="UniProtKB-KW"/>
</dbReference>
<keyword evidence="4" id="KW-0788">Thiol protease</keyword>
<dbReference type="Pfam" id="PF00168">
    <property type="entry name" value="C2"/>
    <property type="match status" value="1"/>
</dbReference>
<evidence type="ECO:0000259" key="6">
    <source>
        <dbReference type="PROSITE" id="PS50004"/>
    </source>
</evidence>
<dbReference type="InterPro" id="IPR022684">
    <property type="entry name" value="Calpain_cysteine_protease"/>
</dbReference>
<feature type="domain" description="C2" evidence="6">
    <location>
        <begin position="550"/>
        <end position="659"/>
    </location>
</feature>
<reference evidence="7 8" key="1">
    <citation type="journal article" date="2018" name="Genome Biol. Evol.">
        <title>Multiple Roots of Fruiting Body Formation in Amoebozoa.</title>
        <authorList>
            <person name="Hillmann F."/>
            <person name="Forbes G."/>
            <person name="Novohradska S."/>
            <person name="Ferling I."/>
            <person name="Riege K."/>
            <person name="Groth M."/>
            <person name="Westermann M."/>
            <person name="Marz M."/>
            <person name="Spaller T."/>
            <person name="Winckler T."/>
            <person name="Schaap P."/>
            <person name="Glockner G."/>
        </authorList>
    </citation>
    <scope>NUCLEOTIDE SEQUENCE [LARGE SCALE GENOMIC DNA]</scope>
    <source>
        <strain evidence="7 8">Jena</strain>
    </source>
</reference>
<sequence length="1162" mass="132974">MKRQRMDAPVTAAELSLKVLLTTPKATVIMAVPSIGKPKIRLVNEPGKKLLSQITEASGDDSSLFWSSIKAAARGESVTESEIQISGIILAVRYRSIVVAGENLVVVKAKQSKKEASQLFLRHGPNEEITALTNAVEDDIVGRALGMSHIRLCMTHTKKEGSRYQVRYLSVNKNAALSLGVTQPHEIRGKTSAEMNQPMADIESGIQLFEKNFNTETSSASFSISLEQWPGLAFFCEFREVVPGVSLGFTIVHNRLHRPQGPQPVTSSRVAVPKRWLKNRWEEMMEDCIRHVQHNQHFASRTRLVVPEKFLQHVDNVFCYPFIDYGDKMGTFGRTAEWPTVQVDLPMAVFVFSNVPGNLQKKYFYTTLPDGRKLRRRVLWLNDIKGIYMIEYRHFEPTDSLTETDRLIGSENTEWPRLLREVHAQTNQQFTTSCDTINTHFDMAKTRTDEMDLRPQEVVSYVNHILHKWAPCEVKYRPMTHCYSTKRLCMCHPDCELYSLGTQQHKERIYTFPRVCSDKYEFLYHRENCHFAILISEVIEGKRNDWNSILVRKPQRATSMLRQQIIGTVEVRVEEIRGLKDINYVTATHEDQEFASKQIQPKSIEDQKWNESFTFNVYSHQSDVDVIAMRKKILNDKLVARARIPIPSLLDSEAKHEWFPLMQYISPKKMVKNIKREVPQMGEIRLHIQYTSATKKVEKTYKGTVLESAWTTETAGGLIINHGTWMKNPQFLLSVKEDDTVVNIKVFQPEASEEKVSFYILNYGPYWDGHPKVTQTNEEIVKIDQFLTALFGEEAEAKIELPKGKYVIIPCSENPNFHGKFFVNVWAESEDDFKLQSLPLEGKSWNAKSLEGKWDRETAGGGSITGLNWRKNPQFLLTLDENETDGDCCITLSQPDKDNSIGFYVIKYTGFGRKEIEYKNEVGKTESFRFAPSVGVYDMTLKAGSKYCIIPCTSDPVESAFTLSVYSDRKFDFREIEKKWEHISTRRYAWKDDLAAGSPNEAKFTDNPQFLLTFTSKKRTEFVVDLTVGDDSDAIGFLVAQRDNDKPKQRLTAGKVTNDNTYLKPEGYLAQMSVCAYGTVTENAAQDFHYVIIPSTFKAGVERSFRITVYSDEPTKLERLTEEGEREGRGELMRAGVAEGEVDEESSDEEEEEEEEEEEDEE</sequence>
<evidence type="ECO:0000256" key="4">
    <source>
        <dbReference type="ARBA" id="ARBA00022807"/>
    </source>
</evidence>
<dbReference type="AlphaFoldDB" id="A0A2P6P0L5"/>
<feature type="compositionally biased region" description="Basic and acidic residues" evidence="5">
    <location>
        <begin position="1117"/>
        <end position="1132"/>
    </location>
</feature>
<feature type="region of interest" description="Disordered" evidence="5">
    <location>
        <begin position="1117"/>
        <end position="1162"/>
    </location>
</feature>
<evidence type="ECO:0000313" key="8">
    <source>
        <dbReference type="Proteomes" id="UP000241769"/>
    </source>
</evidence>
<dbReference type="SMART" id="SM00720">
    <property type="entry name" value="calpain_III"/>
    <property type="match status" value="2"/>
</dbReference>
<dbReference type="Pfam" id="PF01067">
    <property type="entry name" value="Calpain_III"/>
    <property type="match status" value="3"/>
</dbReference>
<dbReference type="InterPro" id="IPR022683">
    <property type="entry name" value="Calpain_III"/>
</dbReference>
<dbReference type="Gene3D" id="2.60.40.150">
    <property type="entry name" value="C2 domain"/>
    <property type="match status" value="1"/>
</dbReference>
<comment type="similarity">
    <text evidence="1">Belongs to the peptidase C2 family.</text>
</comment>
<protein>
    <submittedName>
        <fullName evidence="7">Calpain-like cysteine protease</fullName>
    </submittedName>
</protein>
<dbReference type="SUPFAM" id="SSF49758">
    <property type="entry name" value="Calpain large subunit, middle domain (domain III)"/>
    <property type="match status" value="3"/>
</dbReference>
<name>A0A2P6P0L5_9EUKA</name>
<comment type="caution">
    <text evidence="7">The sequence shown here is derived from an EMBL/GenBank/DDBJ whole genome shotgun (WGS) entry which is preliminary data.</text>
</comment>
<dbReference type="EMBL" id="MDYQ01000001">
    <property type="protein sequence ID" value="PRP89751.1"/>
    <property type="molecule type" value="Genomic_DNA"/>
</dbReference>
<dbReference type="Proteomes" id="UP000241769">
    <property type="component" value="Unassembled WGS sequence"/>
</dbReference>
<dbReference type="CDD" id="cd00030">
    <property type="entry name" value="C2"/>
    <property type="match status" value="1"/>
</dbReference>
<dbReference type="OrthoDB" id="167576at2759"/>
<keyword evidence="3" id="KW-0378">Hydrolase</keyword>
<feature type="compositionally biased region" description="Acidic residues" evidence="5">
    <location>
        <begin position="1140"/>
        <end position="1162"/>
    </location>
</feature>
<gene>
    <name evidence="7" type="ORF">PROFUN_00093</name>
</gene>
<dbReference type="GO" id="GO:0004198">
    <property type="term" value="F:calcium-dependent cysteine-type endopeptidase activity"/>
    <property type="evidence" value="ECO:0007669"/>
    <property type="project" value="InterPro"/>
</dbReference>
<evidence type="ECO:0000256" key="1">
    <source>
        <dbReference type="ARBA" id="ARBA00007623"/>
    </source>
</evidence>
<evidence type="ECO:0000256" key="3">
    <source>
        <dbReference type="ARBA" id="ARBA00022801"/>
    </source>
</evidence>
<keyword evidence="2 7" id="KW-0645">Protease</keyword>
<proteinExistence type="inferred from homology"/>
<dbReference type="PANTHER" id="PTHR10183">
    <property type="entry name" value="CALPAIN"/>
    <property type="match status" value="1"/>
</dbReference>
<dbReference type="PRINTS" id="PR00704">
    <property type="entry name" value="CALPAIN"/>
</dbReference>
<evidence type="ECO:0000313" key="7">
    <source>
        <dbReference type="EMBL" id="PRP89751.1"/>
    </source>
</evidence>
<dbReference type="PANTHER" id="PTHR10183:SF379">
    <property type="entry name" value="CALPAIN-5"/>
    <property type="match status" value="1"/>
</dbReference>
<dbReference type="PROSITE" id="PS50004">
    <property type="entry name" value="C2"/>
    <property type="match status" value="1"/>
</dbReference>
<evidence type="ECO:0000256" key="5">
    <source>
        <dbReference type="SAM" id="MobiDB-lite"/>
    </source>
</evidence>
<keyword evidence="8" id="KW-1185">Reference proteome</keyword>
<dbReference type="SUPFAM" id="SSF49562">
    <property type="entry name" value="C2 domain (Calcium/lipid-binding domain, CaLB)"/>
    <property type="match status" value="1"/>
</dbReference>
<dbReference type="Gene3D" id="2.60.120.380">
    <property type="match status" value="3"/>
</dbReference>
<accession>A0A2P6P0L5</accession>
<dbReference type="InterPro" id="IPR000008">
    <property type="entry name" value="C2_dom"/>
</dbReference>
<organism evidence="7 8">
    <name type="scientific">Planoprotostelium fungivorum</name>
    <dbReference type="NCBI Taxonomy" id="1890364"/>
    <lineage>
        <taxon>Eukaryota</taxon>
        <taxon>Amoebozoa</taxon>
        <taxon>Evosea</taxon>
        <taxon>Variosea</taxon>
        <taxon>Cavosteliida</taxon>
        <taxon>Cavosteliaceae</taxon>
        <taxon>Planoprotostelium</taxon>
    </lineage>
</organism>
<dbReference type="STRING" id="1890364.A0A2P6P0L5"/>
<dbReference type="InParanoid" id="A0A2P6P0L5"/>